<dbReference type="AlphaFoldDB" id="A0A2N1LAB9"/>
<feature type="coiled-coil region" evidence="1">
    <location>
        <begin position="28"/>
        <end position="94"/>
    </location>
</feature>
<proteinExistence type="predicted"/>
<dbReference type="EMBL" id="LLXL01008889">
    <property type="protein sequence ID" value="PKK46338.1"/>
    <property type="molecule type" value="Genomic_DNA"/>
</dbReference>
<gene>
    <name evidence="2" type="ORF">RhiirC2_803808</name>
</gene>
<evidence type="ECO:0000256" key="1">
    <source>
        <dbReference type="SAM" id="Coils"/>
    </source>
</evidence>
<dbReference type="Proteomes" id="UP000233469">
    <property type="component" value="Unassembled WGS sequence"/>
</dbReference>
<name>A0A2N1LAB9_9GLOM</name>
<organism evidence="2 3">
    <name type="scientific">Rhizophagus irregularis</name>
    <dbReference type="NCBI Taxonomy" id="588596"/>
    <lineage>
        <taxon>Eukaryota</taxon>
        <taxon>Fungi</taxon>
        <taxon>Fungi incertae sedis</taxon>
        <taxon>Mucoromycota</taxon>
        <taxon>Glomeromycotina</taxon>
        <taxon>Glomeromycetes</taxon>
        <taxon>Glomerales</taxon>
        <taxon>Glomeraceae</taxon>
        <taxon>Rhizophagus</taxon>
    </lineage>
</organism>
<protein>
    <submittedName>
        <fullName evidence="2">Uncharacterized protein</fullName>
    </submittedName>
</protein>
<reference evidence="2 3" key="2">
    <citation type="submission" date="2017-10" db="EMBL/GenBank/DDBJ databases">
        <title>Extensive intraspecific genome diversity in a model arbuscular mycorrhizal fungus.</title>
        <authorList>
            <person name="Chen E.C.H."/>
            <person name="Morin E."/>
            <person name="Baudet D."/>
            <person name="Noel J."/>
            <person name="Ndikumana S."/>
            <person name="Charron P."/>
            <person name="St-Onge C."/>
            <person name="Giorgi J."/>
            <person name="Grigoriev I.V."/>
            <person name="Roux C."/>
            <person name="Martin F.M."/>
            <person name="Corradi N."/>
        </authorList>
    </citation>
    <scope>NUCLEOTIDE SEQUENCE [LARGE SCALE GENOMIC DNA]</scope>
    <source>
        <strain evidence="2 3">C2</strain>
    </source>
</reference>
<reference evidence="2 3" key="1">
    <citation type="submission" date="2016-04" db="EMBL/GenBank/DDBJ databases">
        <title>Genome analyses suggest a sexual origin of heterokaryosis in a supposedly ancient asexual fungus.</title>
        <authorList>
            <person name="Ropars J."/>
            <person name="Sedzielewska K."/>
            <person name="Noel J."/>
            <person name="Charron P."/>
            <person name="Farinelli L."/>
            <person name="Marton T."/>
            <person name="Kruger M."/>
            <person name="Pelin A."/>
            <person name="Brachmann A."/>
            <person name="Corradi N."/>
        </authorList>
    </citation>
    <scope>NUCLEOTIDE SEQUENCE [LARGE SCALE GENOMIC DNA]</scope>
    <source>
        <strain evidence="2 3">C2</strain>
    </source>
</reference>
<accession>A0A2N1LAB9</accession>
<feature type="non-terminal residue" evidence="2">
    <location>
        <position position="100"/>
    </location>
</feature>
<evidence type="ECO:0000313" key="3">
    <source>
        <dbReference type="Proteomes" id="UP000233469"/>
    </source>
</evidence>
<evidence type="ECO:0000313" key="2">
    <source>
        <dbReference type="EMBL" id="PKK46338.1"/>
    </source>
</evidence>
<sequence>MKSPEAAKVIASYMQNQYSDAIDYMTQLGRMNAELAKAMKAKEEAETLQLEALAREEEFRREIEAQKHEREESERNFKMKMEELQANIDQQNKSHEEMKE</sequence>
<comment type="caution">
    <text evidence="2">The sequence shown here is derived from an EMBL/GenBank/DDBJ whole genome shotgun (WGS) entry which is preliminary data.</text>
</comment>
<keyword evidence="1" id="KW-0175">Coiled coil</keyword>